<gene>
    <name evidence="2" type="ORF">SEV965_LOCUS36781</name>
</gene>
<evidence type="ECO:0000313" key="2">
    <source>
        <dbReference type="EMBL" id="CAF1515906.1"/>
    </source>
</evidence>
<name>A0A815U7E0_9BILA</name>
<organism evidence="2 3">
    <name type="scientific">Rotaria sordida</name>
    <dbReference type="NCBI Taxonomy" id="392033"/>
    <lineage>
        <taxon>Eukaryota</taxon>
        <taxon>Metazoa</taxon>
        <taxon>Spiralia</taxon>
        <taxon>Gnathifera</taxon>
        <taxon>Rotifera</taxon>
        <taxon>Eurotatoria</taxon>
        <taxon>Bdelloidea</taxon>
        <taxon>Philodinida</taxon>
        <taxon>Philodinidae</taxon>
        <taxon>Rotaria</taxon>
    </lineage>
</organism>
<feature type="region of interest" description="Disordered" evidence="1">
    <location>
        <begin position="1"/>
        <end position="25"/>
    </location>
</feature>
<dbReference type="Proteomes" id="UP000663889">
    <property type="component" value="Unassembled WGS sequence"/>
</dbReference>
<dbReference type="AlphaFoldDB" id="A0A815U7E0"/>
<dbReference type="EMBL" id="CAJNOU010006949">
    <property type="protein sequence ID" value="CAF1515906.1"/>
    <property type="molecule type" value="Genomic_DNA"/>
</dbReference>
<evidence type="ECO:0008006" key="4">
    <source>
        <dbReference type="Google" id="ProtNLM"/>
    </source>
</evidence>
<evidence type="ECO:0000256" key="1">
    <source>
        <dbReference type="SAM" id="MobiDB-lite"/>
    </source>
</evidence>
<protein>
    <recommendedName>
        <fullName evidence="4">DUF4371 domain-containing protein</fullName>
    </recommendedName>
</protein>
<reference evidence="2" key="1">
    <citation type="submission" date="2021-02" db="EMBL/GenBank/DDBJ databases">
        <authorList>
            <person name="Nowell W R."/>
        </authorList>
    </citation>
    <scope>NUCLEOTIDE SEQUENCE</scope>
</reference>
<evidence type="ECO:0000313" key="3">
    <source>
        <dbReference type="Proteomes" id="UP000663889"/>
    </source>
</evidence>
<sequence length="200" mass="22877">MNKITLKARPSSPAITQEEHKESSLPPIKTLDEISTVLTFEIDNTSLIKKLKQTDHRNLVSTDIQTYNKNNVGLFVNKDNVSTAEIYPMLTDSWTPSSTFKFLQQQEATNRKILSSIIEYTLFIGKQNLAFRGHDDNDIAHKPIDHLVASLKYMIENDDSETSANSHAYLKSIKHLDFIICLFVVSHIFTILKPYTEMFQ</sequence>
<accession>A0A815U7E0</accession>
<proteinExistence type="predicted"/>
<comment type="caution">
    <text evidence="2">The sequence shown here is derived from an EMBL/GenBank/DDBJ whole genome shotgun (WGS) entry which is preliminary data.</text>
</comment>
<feature type="non-terminal residue" evidence="2">
    <location>
        <position position="1"/>
    </location>
</feature>